<evidence type="ECO:0000256" key="5">
    <source>
        <dbReference type="ARBA" id="ARBA00022679"/>
    </source>
</evidence>
<dbReference type="InterPro" id="IPR003594">
    <property type="entry name" value="HATPase_dom"/>
</dbReference>
<dbReference type="SMART" id="SM00091">
    <property type="entry name" value="PAS"/>
    <property type="match status" value="2"/>
</dbReference>
<comment type="catalytic activity">
    <reaction evidence="1">
        <text>ATP + protein L-histidine = ADP + protein N-phospho-L-histidine.</text>
        <dbReference type="EC" id="2.7.13.3"/>
    </reaction>
</comment>
<reference evidence="18" key="1">
    <citation type="journal article" date="2014" name="Int. J. Syst. Evol. Microbiol.">
        <title>Complete genome sequence of Corynebacterium casei LMG S-19264T (=DSM 44701T), isolated from a smear-ripened cheese.</title>
        <authorList>
            <consortium name="US DOE Joint Genome Institute (JGI-PGF)"/>
            <person name="Walter F."/>
            <person name="Albersmeier A."/>
            <person name="Kalinowski J."/>
            <person name="Ruckert C."/>
        </authorList>
    </citation>
    <scope>NUCLEOTIDE SEQUENCE</scope>
    <source>
        <strain evidence="18">CGMCC 1.12987</strain>
    </source>
</reference>
<gene>
    <name evidence="18" type="ORF">GCM10010916_44240</name>
</gene>
<protein>
    <recommendedName>
        <fullName evidence="12">Circadian input-output histidine kinase CikA</fullName>
        <ecNumber evidence="3">2.7.13.3</ecNumber>
    </recommendedName>
    <alternativeName>
        <fullName evidence="11">Sensory/regulatory protein RpfC</fullName>
    </alternativeName>
</protein>
<evidence type="ECO:0000256" key="3">
    <source>
        <dbReference type="ARBA" id="ARBA00012438"/>
    </source>
</evidence>
<evidence type="ECO:0000313" key="19">
    <source>
        <dbReference type="Proteomes" id="UP000644756"/>
    </source>
</evidence>
<dbReference type="CDD" id="cd17546">
    <property type="entry name" value="REC_hyHK_CKI1_RcsC-like"/>
    <property type="match status" value="1"/>
</dbReference>
<dbReference type="Pfam" id="PF13426">
    <property type="entry name" value="PAS_9"/>
    <property type="match status" value="1"/>
</dbReference>
<dbReference type="EMBL" id="BMGR01000018">
    <property type="protein sequence ID" value="GGG22720.1"/>
    <property type="molecule type" value="Genomic_DNA"/>
</dbReference>
<dbReference type="Pfam" id="PF00072">
    <property type="entry name" value="Response_reg"/>
    <property type="match status" value="1"/>
</dbReference>
<feature type="modified residue" description="4-aspartylphosphate" evidence="13">
    <location>
        <position position="564"/>
    </location>
</feature>
<dbReference type="PRINTS" id="PR00344">
    <property type="entry name" value="BCTRLSENSOR"/>
</dbReference>
<dbReference type="InterPro" id="IPR001610">
    <property type="entry name" value="PAC"/>
</dbReference>
<keyword evidence="5" id="KW-0808">Transferase</keyword>
<dbReference type="SUPFAM" id="SSF55874">
    <property type="entry name" value="ATPase domain of HSP90 chaperone/DNA topoisomerase II/histidine kinase"/>
    <property type="match status" value="1"/>
</dbReference>
<dbReference type="Pfam" id="PF02518">
    <property type="entry name" value="HATPase_c"/>
    <property type="match status" value="1"/>
</dbReference>
<evidence type="ECO:0000256" key="2">
    <source>
        <dbReference type="ARBA" id="ARBA00006402"/>
    </source>
</evidence>
<dbReference type="FunFam" id="1.10.287.130:FF:000002">
    <property type="entry name" value="Two-component osmosensing histidine kinase"/>
    <property type="match status" value="1"/>
</dbReference>
<dbReference type="Proteomes" id="UP000644756">
    <property type="component" value="Unassembled WGS sequence"/>
</dbReference>
<dbReference type="SUPFAM" id="SSF55785">
    <property type="entry name" value="PYP-like sensor domain (PAS domain)"/>
    <property type="match status" value="2"/>
</dbReference>
<dbReference type="AlphaFoldDB" id="A0A917G4H1"/>
<dbReference type="InterPro" id="IPR001789">
    <property type="entry name" value="Sig_transdc_resp-reg_receiver"/>
</dbReference>
<evidence type="ECO:0000259" key="15">
    <source>
        <dbReference type="PROSITE" id="PS50110"/>
    </source>
</evidence>
<dbReference type="InterPro" id="IPR000014">
    <property type="entry name" value="PAS"/>
</dbReference>
<dbReference type="PANTHER" id="PTHR45339">
    <property type="entry name" value="HYBRID SIGNAL TRANSDUCTION HISTIDINE KINASE J"/>
    <property type="match status" value="1"/>
</dbReference>
<dbReference type="PANTHER" id="PTHR45339:SF1">
    <property type="entry name" value="HYBRID SIGNAL TRANSDUCTION HISTIDINE KINASE J"/>
    <property type="match status" value="1"/>
</dbReference>
<dbReference type="FunFam" id="3.30.565.10:FF:000010">
    <property type="entry name" value="Sensor histidine kinase RcsC"/>
    <property type="match status" value="1"/>
</dbReference>
<evidence type="ECO:0000259" key="17">
    <source>
        <dbReference type="PROSITE" id="PS50113"/>
    </source>
</evidence>
<dbReference type="Pfam" id="PF08447">
    <property type="entry name" value="PAS_3"/>
    <property type="match status" value="1"/>
</dbReference>
<evidence type="ECO:0000256" key="9">
    <source>
        <dbReference type="ARBA" id="ARBA00023012"/>
    </source>
</evidence>
<dbReference type="SUPFAM" id="SSF52172">
    <property type="entry name" value="CheY-like"/>
    <property type="match status" value="1"/>
</dbReference>
<organism evidence="18 19">
    <name type="scientific">Paenibacillus abyssi</name>
    <dbReference type="NCBI Taxonomy" id="1340531"/>
    <lineage>
        <taxon>Bacteria</taxon>
        <taxon>Bacillati</taxon>
        <taxon>Bacillota</taxon>
        <taxon>Bacilli</taxon>
        <taxon>Bacillales</taxon>
        <taxon>Paenibacillaceae</taxon>
        <taxon>Paenibacillus</taxon>
    </lineage>
</organism>
<keyword evidence="4 13" id="KW-0597">Phosphoprotein</keyword>
<dbReference type="InterPro" id="IPR013655">
    <property type="entry name" value="PAS_fold_3"/>
</dbReference>
<dbReference type="SMART" id="SM00388">
    <property type="entry name" value="HisKA"/>
    <property type="match status" value="1"/>
</dbReference>
<dbReference type="InterPro" id="IPR005467">
    <property type="entry name" value="His_kinase_dom"/>
</dbReference>
<dbReference type="InterPro" id="IPR036097">
    <property type="entry name" value="HisK_dim/P_sf"/>
</dbReference>
<evidence type="ECO:0000256" key="6">
    <source>
        <dbReference type="ARBA" id="ARBA00022741"/>
    </source>
</evidence>
<evidence type="ECO:0000256" key="13">
    <source>
        <dbReference type="PROSITE-ProRule" id="PRU00169"/>
    </source>
</evidence>
<dbReference type="PROSITE" id="PS50109">
    <property type="entry name" value="HIS_KIN"/>
    <property type="match status" value="1"/>
</dbReference>
<feature type="domain" description="PAS" evidence="16">
    <location>
        <begin position="129"/>
        <end position="191"/>
    </location>
</feature>
<dbReference type="InterPro" id="IPR003661">
    <property type="entry name" value="HisK_dim/P_dom"/>
</dbReference>
<dbReference type="NCBIfam" id="TIGR00229">
    <property type="entry name" value="sensory_box"/>
    <property type="match status" value="2"/>
</dbReference>
<evidence type="ECO:0000313" key="18">
    <source>
        <dbReference type="EMBL" id="GGG22720.1"/>
    </source>
</evidence>
<evidence type="ECO:0000256" key="8">
    <source>
        <dbReference type="ARBA" id="ARBA00022840"/>
    </source>
</evidence>
<evidence type="ECO:0000256" key="11">
    <source>
        <dbReference type="ARBA" id="ARBA00068150"/>
    </source>
</evidence>
<keyword evidence="8" id="KW-0067">ATP-binding</keyword>
<evidence type="ECO:0000256" key="12">
    <source>
        <dbReference type="ARBA" id="ARBA00074306"/>
    </source>
</evidence>
<evidence type="ECO:0000256" key="4">
    <source>
        <dbReference type="ARBA" id="ARBA00022553"/>
    </source>
</evidence>
<evidence type="ECO:0000256" key="7">
    <source>
        <dbReference type="ARBA" id="ARBA00022777"/>
    </source>
</evidence>
<keyword evidence="9" id="KW-0902">Two-component regulatory system</keyword>
<dbReference type="Pfam" id="PF00512">
    <property type="entry name" value="HisKA"/>
    <property type="match status" value="1"/>
</dbReference>
<keyword evidence="7" id="KW-0418">Kinase</keyword>
<feature type="domain" description="PAC" evidence="17">
    <location>
        <begin position="82"/>
        <end position="135"/>
    </location>
</feature>
<dbReference type="SMART" id="SM00448">
    <property type="entry name" value="REC"/>
    <property type="match status" value="1"/>
</dbReference>
<comment type="similarity">
    <text evidence="2">In the N-terminal section; belongs to the phytochrome family.</text>
</comment>
<keyword evidence="6" id="KW-0547">Nucleotide-binding</keyword>
<dbReference type="CDD" id="cd16922">
    <property type="entry name" value="HATPase_EvgS-ArcB-TorS-like"/>
    <property type="match status" value="1"/>
</dbReference>
<dbReference type="PROSITE" id="PS50113">
    <property type="entry name" value="PAC"/>
    <property type="match status" value="1"/>
</dbReference>
<sequence>MSNVRPDDQTFLDLLYKYSPFGIGVLSLDGAWMKVNPALTEIVGYSEDELLQLTFQDITHPEDTIRILNQLHRLLNSDIRSFELEKRCIQKSGDFIWTSLHITLVRDESNGDPMYCIAQLIDISKNKAAEQKLQETIERYTSLKRYNHDAIFSLDLEGNIIHGNAMAEKLVGIRITEAVGSNFSSFINLDDITLKKLLSESVHDISVEKAIEKINHKEGYALEVLTTIAPIIIHGKNVGFYIIAKDITEQKKMLVAKEAAESTNKAKSEFLAMMSHEIRTPMNGIIGMSDLLETTALDDEQREYVDIIRKSGDSLLSIINDILDLSKIEAGKTELLESAFDVRTCIEETFNVLYSNANEKHLQMSYYVDQDVPHSLIGDPGRLRQVLLNLIGNAVKFTANGFVSVTVKNHSRKNGNPILEFVVEDSGIGIPPDKVQYLFEPFFQVDNFMTRNYDGTGLGLPISKKIVELFGGTIWHEPKGGPGSTFKFTMSLKEGDPLQIAAQIKQVEDKHNQLSILIGEDNYINQLVLKTILEKQGHAVSVVENGEAAVQAALLEHYNIIFMDLHMPVMNGLDATRTIKEALPPEKSPVIIALTANALKGDREKCLAAGMDDYISKPVKKNTIVEIIDKYYMNHLHGIEIPITE</sequence>
<dbReference type="InterPro" id="IPR035965">
    <property type="entry name" value="PAS-like_dom_sf"/>
</dbReference>
<proteinExistence type="inferred from homology"/>
<dbReference type="InterPro" id="IPR011006">
    <property type="entry name" value="CheY-like_superfamily"/>
</dbReference>
<name>A0A917G4H1_9BACL</name>
<dbReference type="CDD" id="cd00082">
    <property type="entry name" value="HisKA"/>
    <property type="match status" value="1"/>
</dbReference>
<dbReference type="InterPro" id="IPR036890">
    <property type="entry name" value="HATPase_C_sf"/>
</dbReference>
<dbReference type="Gene3D" id="3.40.50.2300">
    <property type="match status" value="1"/>
</dbReference>
<dbReference type="SUPFAM" id="SSF47384">
    <property type="entry name" value="Homodimeric domain of signal transducing histidine kinase"/>
    <property type="match status" value="1"/>
</dbReference>
<keyword evidence="19" id="KW-1185">Reference proteome</keyword>
<dbReference type="Gene3D" id="1.10.287.130">
    <property type="match status" value="1"/>
</dbReference>
<reference evidence="18" key="2">
    <citation type="submission" date="2020-09" db="EMBL/GenBank/DDBJ databases">
        <authorList>
            <person name="Sun Q."/>
            <person name="Zhou Y."/>
        </authorList>
    </citation>
    <scope>NUCLEOTIDE SEQUENCE</scope>
    <source>
        <strain evidence="18">CGMCC 1.12987</strain>
    </source>
</reference>
<evidence type="ECO:0000256" key="10">
    <source>
        <dbReference type="ARBA" id="ARBA00064003"/>
    </source>
</evidence>
<dbReference type="CDD" id="cd00130">
    <property type="entry name" value="PAS"/>
    <property type="match status" value="1"/>
</dbReference>
<evidence type="ECO:0000259" key="14">
    <source>
        <dbReference type="PROSITE" id="PS50109"/>
    </source>
</evidence>
<comment type="caution">
    <text evidence="18">The sequence shown here is derived from an EMBL/GenBank/DDBJ whole genome shotgun (WGS) entry which is preliminary data.</text>
</comment>
<feature type="domain" description="PAS" evidence="16">
    <location>
        <begin position="8"/>
        <end position="78"/>
    </location>
</feature>
<comment type="subunit">
    <text evidence="10">At low DSF concentrations, interacts with RpfF.</text>
</comment>
<dbReference type="Gene3D" id="3.30.565.10">
    <property type="entry name" value="Histidine kinase-like ATPase, C-terminal domain"/>
    <property type="match status" value="1"/>
</dbReference>
<dbReference type="GO" id="GO:0005524">
    <property type="term" value="F:ATP binding"/>
    <property type="evidence" value="ECO:0007669"/>
    <property type="project" value="UniProtKB-KW"/>
</dbReference>
<dbReference type="PROSITE" id="PS50112">
    <property type="entry name" value="PAS"/>
    <property type="match status" value="2"/>
</dbReference>
<evidence type="ECO:0000259" key="16">
    <source>
        <dbReference type="PROSITE" id="PS50112"/>
    </source>
</evidence>
<dbReference type="InterPro" id="IPR004358">
    <property type="entry name" value="Sig_transdc_His_kin-like_C"/>
</dbReference>
<dbReference type="EC" id="2.7.13.3" evidence="3"/>
<dbReference type="SMART" id="SM00086">
    <property type="entry name" value="PAC"/>
    <property type="match status" value="2"/>
</dbReference>
<evidence type="ECO:0000256" key="1">
    <source>
        <dbReference type="ARBA" id="ARBA00000085"/>
    </source>
</evidence>
<feature type="domain" description="Histidine kinase" evidence="14">
    <location>
        <begin position="273"/>
        <end position="494"/>
    </location>
</feature>
<dbReference type="Gene3D" id="3.30.450.20">
    <property type="entry name" value="PAS domain"/>
    <property type="match status" value="2"/>
</dbReference>
<dbReference type="GO" id="GO:0000155">
    <property type="term" value="F:phosphorelay sensor kinase activity"/>
    <property type="evidence" value="ECO:0007669"/>
    <property type="project" value="InterPro"/>
</dbReference>
<dbReference type="RefSeq" id="WP_188533254.1">
    <property type="nucleotide sequence ID" value="NZ_BMGR01000018.1"/>
</dbReference>
<dbReference type="SMART" id="SM00387">
    <property type="entry name" value="HATPase_c"/>
    <property type="match status" value="1"/>
</dbReference>
<feature type="domain" description="Response regulatory" evidence="15">
    <location>
        <begin position="515"/>
        <end position="632"/>
    </location>
</feature>
<dbReference type="InterPro" id="IPR000700">
    <property type="entry name" value="PAS-assoc_C"/>
</dbReference>
<accession>A0A917G4H1</accession>
<dbReference type="PROSITE" id="PS50110">
    <property type="entry name" value="RESPONSE_REGULATORY"/>
    <property type="match status" value="1"/>
</dbReference>